<dbReference type="SUPFAM" id="SSF55781">
    <property type="entry name" value="GAF domain-like"/>
    <property type="match status" value="1"/>
</dbReference>
<keyword evidence="3" id="KW-0804">Transcription</keyword>
<sequence>MSAPANYPIESVENAARVLLMLRDRRDLRVAEVAVELGIARSSAHRMLTTLQSQGLLQQKPTRVYAAGPQLVQIGVAVIGATDLRAVARPTLERLRQHLGETIHLIILDGSTIVFLDGVEGTFAIRAAERTGDRAPAHPSAAGKVLLAALTREQLRERYPSSRIRGGTTAAKKSRRMLEDELEIVRSQGYAMNLGESEIGLHALAVPVRDAAGNARAAVSISGPSVRLTEDKLAEHVPVLLQAADQLGASLS</sequence>
<dbReference type="InterPro" id="IPR036388">
    <property type="entry name" value="WH-like_DNA-bd_sf"/>
</dbReference>
<dbReference type="Proteomes" id="UP001596074">
    <property type="component" value="Unassembled WGS sequence"/>
</dbReference>
<comment type="caution">
    <text evidence="6">The sequence shown here is derived from an EMBL/GenBank/DDBJ whole genome shotgun (WGS) entry which is preliminary data.</text>
</comment>
<evidence type="ECO:0000256" key="3">
    <source>
        <dbReference type="ARBA" id="ARBA00023163"/>
    </source>
</evidence>
<dbReference type="InterPro" id="IPR029016">
    <property type="entry name" value="GAF-like_dom_sf"/>
</dbReference>
<evidence type="ECO:0000313" key="7">
    <source>
        <dbReference type="Proteomes" id="UP001596074"/>
    </source>
</evidence>
<gene>
    <name evidence="6" type="ORF">ACFPZN_22980</name>
</gene>
<feature type="domain" description="HTH iclR-type" evidence="4">
    <location>
        <begin position="9"/>
        <end position="69"/>
    </location>
</feature>
<keyword evidence="7" id="KW-1185">Reference proteome</keyword>
<dbReference type="SUPFAM" id="SSF46785">
    <property type="entry name" value="Winged helix' DNA-binding domain"/>
    <property type="match status" value="1"/>
</dbReference>
<accession>A0ABW1A5U9</accession>
<feature type="domain" description="IclR-ED" evidence="5">
    <location>
        <begin position="70"/>
        <end position="252"/>
    </location>
</feature>
<dbReference type="Pfam" id="PF01614">
    <property type="entry name" value="IclR_C"/>
    <property type="match status" value="1"/>
</dbReference>
<dbReference type="PROSITE" id="PS51078">
    <property type="entry name" value="ICLR_ED"/>
    <property type="match status" value="1"/>
</dbReference>
<reference evidence="7" key="1">
    <citation type="journal article" date="2019" name="Int. J. Syst. Evol. Microbiol.">
        <title>The Global Catalogue of Microorganisms (GCM) 10K type strain sequencing project: providing services to taxonomists for standard genome sequencing and annotation.</title>
        <authorList>
            <consortium name="The Broad Institute Genomics Platform"/>
            <consortium name="The Broad Institute Genome Sequencing Center for Infectious Disease"/>
            <person name="Wu L."/>
            <person name="Ma J."/>
        </authorList>
    </citation>
    <scope>NUCLEOTIDE SEQUENCE [LARGE SCALE GENOMIC DNA]</scope>
    <source>
        <strain evidence="7">KCTC 42087</strain>
    </source>
</reference>
<dbReference type="Gene3D" id="3.30.450.40">
    <property type="match status" value="1"/>
</dbReference>
<evidence type="ECO:0000259" key="4">
    <source>
        <dbReference type="PROSITE" id="PS51077"/>
    </source>
</evidence>
<keyword evidence="2" id="KW-0238">DNA-binding</keyword>
<evidence type="ECO:0000259" key="5">
    <source>
        <dbReference type="PROSITE" id="PS51078"/>
    </source>
</evidence>
<dbReference type="Pfam" id="PF09339">
    <property type="entry name" value="HTH_IclR"/>
    <property type="match status" value="1"/>
</dbReference>
<dbReference type="RefSeq" id="WP_378284153.1">
    <property type="nucleotide sequence ID" value="NZ_JBHSON010000032.1"/>
</dbReference>
<evidence type="ECO:0000256" key="1">
    <source>
        <dbReference type="ARBA" id="ARBA00023015"/>
    </source>
</evidence>
<evidence type="ECO:0000313" key="6">
    <source>
        <dbReference type="EMBL" id="MFC5748490.1"/>
    </source>
</evidence>
<dbReference type="InterPro" id="IPR005471">
    <property type="entry name" value="Tscrpt_reg_IclR_N"/>
</dbReference>
<dbReference type="InterPro" id="IPR036390">
    <property type="entry name" value="WH_DNA-bd_sf"/>
</dbReference>
<dbReference type="PROSITE" id="PS51077">
    <property type="entry name" value="HTH_ICLR"/>
    <property type="match status" value="1"/>
</dbReference>
<name>A0ABW1A5U9_9ACTN</name>
<dbReference type="Gene3D" id="1.10.10.10">
    <property type="entry name" value="Winged helix-like DNA-binding domain superfamily/Winged helix DNA-binding domain"/>
    <property type="match status" value="1"/>
</dbReference>
<dbReference type="PANTHER" id="PTHR30136">
    <property type="entry name" value="HELIX-TURN-HELIX TRANSCRIPTIONAL REGULATOR, ICLR FAMILY"/>
    <property type="match status" value="1"/>
</dbReference>
<proteinExistence type="predicted"/>
<dbReference type="InterPro" id="IPR050707">
    <property type="entry name" value="HTH_MetabolicPath_Reg"/>
</dbReference>
<protein>
    <submittedName>
        <fullName evidence="6">IclR family transcriptional regulator</fullName>
    </submittedName>
</protein>
<dbReference type="SMART" id="SM00346">
    <property type="entry name" value="HTH_ICLR"/>
    <property type="match status" value="1"/>
</dbReference>
<keyword evidence="1" id="KW-0805">Transcription regulation</keyword>
<dbReference type="InterPro" id="IPR014757">
    <property type="entry name" value="Tscrpt_reg_IclR_C"/>
</dbReference>
<organism evidence="6 7">
    <name type="scientific">Actinomadura rugatobispora</name>
    <dbReference type="NCBI Taxonomy" id="1994"/>
    <lineage>
        <taxon>Bacteria</taxon>
        <taxon>Bacillati</taxon>
        <taxon>Actinomycetota</taxon>
        <taxon>Actinomycetes</taxon>
        <taxon>Streptosporangiales</taxon>
        <taxon>Thermomonosporaceae</taxon>
        <taxon>Actinomadura</taxon>
    </lineage>
</organism>
<evidence type="ECO:0000256" key="2">
    <source>
        <dbReference type="ARBA" id="ARBA00023125"/>
    </source>
</evidence>
<dbReference type="PANTHER" id="PTHR30136:SF35">
    <property type="entry name" value="HTH-TYPE TRANSCRIPTIONAL REGULATOR RV1719"/>
    <property type="match status" value="1"/>
</dbReference>
<dbReference type="EMBL" id="JBHSON010000032">
    <property type="protein sequence ID" value="MFC5748490.1"/>
    <property type="molecule type" value="Genomic_DNA"/>
</dbReference>